<evidence type="ECO:0000313" key="1">
    <source>
        <dbReference type="EMBL" id="GHB86344.1"/>
    </source>
</evidence>
<keyword evidence="2" id="KW-1185">Reference proteome</keyword>
<evidence type="ECO:0000313" key="2">
    <source>
        <dbReference type="Proteomes" id="UP000598271"/>
    </source>
</evidence>
<organism evidence="1 2">
    <name type="scientific">Persicitalea jodogahamensis</name>
    <dbReference type="NCBI Taxonomy" id="402147"/>
    <lineage>
        <taxon>Bacteria</taxon>
        <taxon>Pseudomonadati</taxon>
        <taxon>Bacteroidota</taxon>
        <taxon>Cytophagia</taxon>
        <taxon>Cytophagales</taxon>
        <taxon>Spirosomataceae</taxon>
        <taxon>Persicitalea</taxon>
    </lineage>
</organism>
<proteinExistence type="predicted"/>
<gene>
    <name evidence="1" type="ORF">GCM10007390_47310</name>
</gene>
<comment type="caution">
    <text evidence="1">The sequence shown here is derived from an EMBL/GenBank/DDBJ whole genome shotgun (WGS) entry which is preliminary data.</text>
</comment>
<protein>
    <submittedName>
        <fullName evidence="1">Uncharacterized protein</fullName>
    </submittedName>
</protein>
<name>A0A8J3D836_9BACT</name>
<dbReference type="EMBL" id="BMXF01000007">
    <property type="protein sequence ID" value="GHB86344.1"/>
    <property type="molecule type" value="Genomic_DNA"/>
</dbReference>
<accession>A0A8J3D836</accession>
<sequence length="83" mass="9848">MIWLPLRNPATWHSIDRFKATPHDRANDLGVFQWRLSPAQKWLEDRKGQALDFEGILISEKKNQWRAAYGWRIVSILLYWIGA</sequence>
<reference evidence="1 2" key="1">
    <citation type="journal article" date="2014" name="Int. J. Syst. Evol. Microbiol.">
        <title>Complete genome sequence of Corynebacterium casei LMG S-19264T (=DSM 44701T), isolated from a smear-ripened cheese.</title>
        <authorList>
            <consortium name="US DOE Joint Genome Institute (JGI-PGF)"/>
            <person name="Walter F."/>
            <person name="Albersmeier A."/>
            <person name="Kalinowski J."/>
            <person name="Ruckert C."/>
        </authorList>
    </citation>
    <scope>NUCLEOTIDE SEQUENCE [LARGE SCALE GENOMIC DNA]</scope>
    <source>
        <strain evidence="1 2">KCTC 12866</strain>
    </source>
</reference>
<dbReference type="Proteomes" id="UP000598271">
    <property type="component" value="Unassembled WGS sequence"/>
</dbReference>
<dbReference type="AlphaFoldDB" id="A0A8J3D836"/>